<protein>
    <submittedName>
        <fullName evidence="3">Uncharacterized protein</fullName>
    </submittedName>
</protein>
<dbReference type="EMBL" id="CAUYUJ010021548">
    <property type="protein sequence ID" value="CAK0905366.1"/>
    <property type="molecule type" value="Genomic_DNA"/>
</dbReference>
<organism evidence="3 4">
    <name type="scientific">Prorocentrum cordatum</name>
    <dbReference type="NCBI Taxonomy" id="2364126"/>
    <lineage>
        <taxon>Eukaryota</taxon>
        <taxon>Sar</taxon>
        <taxon>Alveolata</taxon>
        <taxon>Dinophyceae</taxon>
        <taxon>Prorocentrales</taxon>
        <taxon>Prorocentraceae</taxon>
        <taxon>Prorocentrum</taxon>
    </lineage>
</organism>
<comment type="caution">
    <text evidence="3">The sequence shown here is derived from an EMBL/GenBank/DDBJ whole genome shotgun (WGS) entry which is preliminary data.</text>
</comment>
<keyword evidence="2" id="KW-0472">Membrane</keyword>
<reference evidence="3" key="1">
    <citation type="submission" date="2023-10" db="EMBL/GenBank/DDBJ databases">
        <authorList>
            <person name="Chen Y."/>
            <person name="Shah S."/>
            <person name="Dougan E. K."/>
            <person name="Thang M."/>
            <person name="Chan C."/>
        </authorList>
    </citation>
    <scope>NUCLEOTIDE SEQUENCE [LARGE SCALE GENOMIC DNA]</scope>
</reference>
<evidence type="ECO:0000256" key="1">
    <source>
        <dbReference type="SAM" id="MobiDB-lite"/>
    </source>
</evidence>
<keyword evidence="4" id="KW-1185">Reference proteome</keyword>
<name>A0ABN9Y396_9DINO</name>
<gene>
    <name evidence="3" type="ORF">PCOR1329_LOCUS81098</name>
</gene>
<accession>A0ABN9Y396</accession>
<sequence>MAGDGAGVAPPPPAALDGRTCQDAPREFEMRDRRVSYASCASETTVIDADTGLPVEQVTQNLMDQMDSMSYVVDDFRACTSRLSAMSQSTPSRQLERAATAATRLSVASAELRTPSAAGREASGAEGAPAEQDQYKGLGFWVYLICCLIITASFSLTATWLWSDMGKGDLTLSFLDEYTKYKWVFNGTMAAVPPGAGERNEAA</sequence>
<keyword evidence="2" id="KW-1133">Transmembrane helix</keyword>
<evidence type="ECO:0000313" key="4">
    <source>
        <dbReference type="Proteomes" id="UP001189429"/>
    </source>
</evidence>
<feature type="transmembrane region" description="Helical" evidence="2">
    <location>
        <begin position="140"/>
        <end position="162"/>
    </location>
</feature>
<proteinExistence type="predicted"/>
<evidence type="ECO:0000256" key="2">
    <source>
        <dbReference type="SAM" id="Phobius"/>
    </source>
</evidence>
<evidence type="ECO:0000313" key="3">
    <source>
        <dbReference type="EMBL" id="CAK0905366.1"/>
    </source>
</evidence>
<dbReference type="Proteomes" id="UP001189429">
    <property type="component" value="Unassembled WGS sequence"/>
</dbReference>
<keyword evidence="2" id="KW-0812">Transmembrane</keyword>
<feature type="region of interest" description="Disordered" evidence="1">
    <location>
        <begin position="1"/>
        <end position="20"/>
    </location>
</feature>